<evidence type="ECO:0000313" key="1">
    <source>
        <dbReference type="EMBL" id="AZZ54963.1"/>
    </source>
</evidence>
<dbReference type="RefSeq" id="WP_104354150.1">
    <property type="nucleotide sequence ID" value="NZ_CP028130.1"/>
</dbReference>
<protein>
    <submittedName>
        <fullName evidence="1">Uncharacterized protein</fullName>
    </submittedName>
</protein>
<evidence type="ECO:0000313" key="2">
    <source>
        <dbReference type="Proteomes" id="UP000283946"/>
    </source>
</evidence>
<reference evidence="1 2" key="1">
    <citation type="submission" date="2018-03" db="EMBL/GenBank/DDBJ databases">
        <title>Bacteriophage NCPPB3778 and a type I-E CRISPR drive the evolution of the US Biological Select Agent, Rathayibacter toxicus.</title>
        <authorList>
            <person name="Davis E.W.II."/>
            <person name="Tabima J.F."/>
            <person name="Weisberg A.J."/>
            <person name="Dantas Lopes L."/>
            <person name="Wiseman M.S."/>
            <person name="Wiseman M.S."/>
            <person name="Pupko T."/>
            <person name="Belcher M.S."/>
            <person name="Sechler A.J."/>
            <person name="Tancos M.A."/>
            <person name="Schroeder B.K."/>
            <person name="Murray T.D."/>
            <person name="Luster D.G."/>
            <person name="Schneider W.L."/>
            <person name="Rogers E."/>
            <person name="Andreote F.D."/>
            <person name="Grunwald N.J."/>
            <person name="Putnam M.L."/>
            <person name="Chang J.H."/>
        </authorList>
    </citation>
    <scope>NUCLEOTIDE SEQUENCE [LARGE SCALE GENOMIC DNA]</scope>
    <source>
        <strain evidence="1 2">NCCPB 2253</strain>
    </source>
</reference>
<dbReference type="EMBL" id="CP028130">
    <property type="protein sequence ID" value="AZZ54963.1"/>
    <property type="molecule type" value="Genomic_DNA"/>
</dbReference>
<accession>A0AAD2JG31</accession>
<dbReference type="Proteomes" id="UP000283946">
    <property type="component" value="Chromosome"/>
</dbReference>
<dbReference type="KEGG" id="ria:C7V51_02990"/>
<name>A0AAD2JG31_9MICO</name>
<sequence length="67" mass="7528">MTTAAPAMAVDLISLRRRWRQAEKLAENVPEWSVNHRWRAAAAAARTALLEHLNGHPSDRTDDDPRG</sequence>
<dbReference type="AlphaFoldDB" id="A0AAD2JG31"/>
<gene>
    <name evidence="1" type="ORF">C7V51_02990</name>
</gene>
<organism evidence="1 2">
    <name type="scientific">Rathayibacter iranicus</name>
    <dbReference type="NCBI Taxonomy" id="59737"/>
    <lineage>
        <taxon>Bacteria</taxon>
        <taxon>Bacillati</taxon>
        <taxon>Actinomycetota</taxon>
        <taxon>Actinomycetes</taxon>
        <taxon>Micrococcales</taxon>
        <taxon>Microbacteriaceae</taxon>
        <taxon>Rathayibacter</taxon>
    </lineage>
</organism>
<proteinExistence type="predicted"/>